<keyword evidence="10" id="KW-1185">Reference proteome</keyword>
<evidence type="ECO:0008006" key="11">
    <source>
        <dbReference type="Google" id="ProtNLM"/>
    </source>
</evidence>
<evidence type="ECO:0000256" key="1">
    <source>
        <dbReference type="ARBA" id="ARBA00004123"/>
    </source>
</evidence>
<dbReference type="AlphaFoldDB" id="A0AA36G2U2"/>
<keyword evidence="4" id="KW-0158">Chromosome</keyword>
<dbReference type="EMBL" id="CATQJA010002624">
    <property type="protein sequence ID" value="CAJ0573838.1"/>
    <property type="molecule type" value="Genomic_DNA"/>
</dbReference>
<dbReference type="InterPro" id="IPR006910">
    <property type="entry name" value="Rad21_Rec8_N"/>
</dbReference>
<evidence type="ECO:0000256" key="6">
    <source>
        <dbReference type="SAM" id="MobiDB-lite"/>
    </source>
</evidence>
<name>A0AA36G2U2_9BILA</name>
<dbReference type="SUPFAM" id="SSF46785">
    <property type="entry name" value="Winged helix' DNA-binding domain"/>
    <property type="match status" value="1"/>
</dbReference>
<protein>
    <recommendedName>
        <fullName evidence="11">Double-strand-break repair protein rad21 homolog</fullName>
    </recommendedName>
</protein>
<feature type="compositionally biased region" description="Acidic residues" evidence="6">
    <location>
        <begin position="278"/>
        <end position="289"/>
    </location>
</feature>
<feature type="non-terminal residue" evidence="9">
    <location>
        <position position="606"/>
    </location>
</feature>
<dbReference type="InterPro" id="IPR039781">
    <property type="entry name" value="Rad21/Rec8-like"/>
</dbReference>
<dbReference type="PANTHER" id="PTHR12585:SF69">
    <property type="entry name" value="FI11703P"/>
    <property type="match status" value="1"/>
</dbReference>
<evidence type="ECO:0000313" key="10">
    <source>
        <dbReference type="Proteomes" id="UP001177023"/>
    </source>
</evidence>
<dbReference type="Proteomes" id="UP001177023">
    <property type="component" value="Unassembled WGS sequence"/>
</dbReference>
<keyword evidence="5" id="KW-0539">Nucleus</keyword>
<dbReference type="GO" id="GO:1990414">
    <property type="term" value="P:replication-born double-strand break repair via sister chromatid exchange"/>
    <property type="evidence" value="ECO:0007669"/>
    <property type="project" value="TreeGrafter"/>
</dbReference>
<dbReference type="GO" id="GO:0007062">
    <property type="term" value="P:sister chromatid cohesion"/>
    <property type="evidence" value="ECO:0007669"/>
    <property type="project" value="InterPro"/>
</dbReference>
<dbReference type="InterPro" id="IPR023093">
    <property type="entry name" value="ScpA-like_C"/>
</dbReference>
<gene>
    <name evidence="9" type="ORF">MSPICULIGERA_LOCUS12184</name>
</gene>
<dbReference type="Pfam" id="PF04825">
    <property type="entry name" value="Rad21_Rec8_N"/>
    <property type="match status" value="1"/>
</dbReference>
<evidence type="ECO:0000259" key="8">
    <source>
        <dbReference type="Pfam" id="PF04825"/>
    </source>
</evidence>
<dbReference type="InterPro" id="IPR049589">
    <property type="entry name" value="NXP1_M-like"/>
</dbReference>
<evidence type="ECO:0000256" key="3">
    <source>
        <dbReference type="ARBA" id="ARBA00009870"/>
    </source>
</evidence>
<evidence type="ECO:0000256" key="4">
    <source>
        <dbReference type="ARBA" id="ARBA00022454"/>
    </source>
</evidence>
<dbReference type="PANTHER" id="PTHR12585">
    <property type="entry name" value="SCC1 / RAD21 FAMILY MEMBER"/>
    <property type="match status" value="1"/>
</dbReference>
<sequence>MFYAQFVLSKKGPLAKIWLAAHWEKKLNRNQIAETNVEEAVNEILKPKVKIALRTTGHLLLGIVRIYSRKTKYLLADCNEALLRIKMAFRADPGGLTIEYEAEAPIDSILPMITLPEHYNSLEKDLVEAEEFEKQNDFDDDQGRFEVITMNDEYQERSAFGADFGMMDDFGESNLPGGIEDELSAIGISTSRASSVMEQLRNPLQANGSRSAIEPIALDEAVKPFGADIFGHSDLLGFSGDDGMGEPLPPGFEQGDLLGHDTFNNISLFPTEDVPMEGVEEQQPADDADLTSQSSFELGPVSQSALPQKAPARKRKRRLIIDQELALSAEVMKENMDDYEDILQPLDMAPPTRRLMRLRESGNVARLLRVPGSDMASKTLIHGYQDFLTVRIRDDVSIESEHADLRLELELARAEDIDLRSGRSSVMRNSVLDDKPLDPIPETENWVNDSMGLQPFDENSLGLLEPSADPNFGPGAADRTPFGELYPDNLADEPEPKRMREANAEPDLDEVIENKENMTPEQIERVASNTSSLLNDVVSKLKVSSSCTFTDIVPTTTKAKLAAQSFYSLLVLKKWDAVEVEQAVPFDTIQITEGPKLSQCISAKIF</sequence>
<evidence type="ECO:0000256" key="2">
    <source>
        <dbReference type="ARBA" id="ARBA00004286"/>
    </source>
</evidence>
<proteinExistence type="inferred from homology"/>
<accession>A0AA36G2U2</accession>
<evidence type="ECO:0000259" key="7">
    <source>
        <dbReference type="Pfam" id="PF04824"/>
    </source>
</evidence>
<dbReference type="Pfam" id="PF04824">
    <property type="entry name" value="Rad21_Rec8"/>
    <property type="match status" value="1"/>
</dbReference>
<dbReference type="GO" id="GO:0008278">
    <property type="term" value="C:cohesin complex"/>
    <property type="evidence" value="ECO:0007669"/>
    <property type="project" value="InterPro"/>
</dbReference>
<feature type="domain" description="Rad21/Rec8-like protein N-terminal" evidence="8">
    <location>
        <begin position="1"/>
        <end position="92"/>
    </location>
</feature>
<dbReference type="GO" id="GO:0005634">
    <property type="term" value="C:nucleus"/>
    <property type="evidence" value="ECO:0007669"/>
    <property type="project" value="UniProtKB-SubCell"/>
</dbReference>
<evidence type="ECO:0000256" key="5">
    <source>
        <dbReference type="ARBA" id="ARBA00023242"/>
    </source>
</evidence>
<comment type="caution">
    <text evidence="9">The sequence shown here is derived from an EMBL/GenBank/DDBJ whole genome shotgun (WGS) entry which is preliminary data.</text>
</comment>
<organism evidence="9 10">
    <name type="scientific">Mesorhabditis spiculigera</name>
    <dbReference type="NCBI Taxonomy" id="96644"/>
    <lineage>
        <taxon>Eukaryota</taxon>
        <taxon>Metazoa</taxon>
        <taxon>Ecdysozoa</taxon>
        <taxon>Nematoda</taxon>
        <taxon>Chromadorea</taxon>
        <taxon>Rhabditida</taxon>
        <taxon>Rhabditina</taxon>
        <taxon>Rhabditomorpha</taxon>
        <taxon>Rhabditoidea</taxon>
        <taxon>Rhabditidae</taxon>
        <taxon>Mesorhabditinae</taxon>
        <taxon>Mesorhabditis</taxon>
    </lineage>
</organism>
<dbReference type="Gene3D" id="1.10.10.580">
    <property type="entry name" value="Structural maintenance of chromosome 1. Chain E"/>
    <property type="match status" value="1"/>
</dbReference>
<comment type="similarity">
    <text evidence="3">Belongs to the rad21 family.</text>
</comment>
<evidence type="ECO:0000313" key="9">
    <source>
        <dbReference type="EMBL" id="CAJ0573838.1"/>
    </source>
</evidence>
<dbReference type="InterPro" id="IPR036390">
    <property type="entry name" value="WH_DNA-bd_sf"/>
</dbReference>
<comment type="subcellular location">
    <subcellularLocation>
        <location evidence="2">Chromosome</location>
    </subcellularLocation>
    <subcellularLocation>
        <location evidence="1">Nucleus</location>
    </subcellularLocation>
</comment>
<feature type="region of interest" description="Disordered" evidence="6">
    <location>
        <begin position="278"/>
        <end position="313"/>
    </location>
</feature>
<feature type="compositionally biased region" description="Polar residues" evidence="6">
    <location>
        <begin position="290"/>
        <end position="304"/>
    </location>
</feature>
<dbReference type="GO" id="GO:0003682">
    <property type="term" value="F:chromatin binding"/>
    <property type="evidence" value="ECO:0007669"/>
    <property type="project" value="TreeGrafter"/>
</dbReference>
<reference evidence="9" key="1">
    <citation type="submission" date="2023-06" db="EMBL/GenBank/DDBJ databases">
        <authorList>
            <person name="Delattre M."/>
        </authorList>
    </citation>
    <scope>NUCLEOTIDE SEQUENCE</scope>
    <source>
        <strain evidence="9">AF72</strain>
    </source>
</reference>
<dbReference type="InterPro" id="IPR006909">
    <property type="entry name" value="Rad21/Rec8_C_eu"/>
</dbReference>
<dbReference type="CDD" id="cd21792">
    <property type="entry name" value="Rad21_Rec8_M_NXP1-like"/>
    <property type="match status" value="1"/>
</dbReference>
<feature type="domain" description="Rad21/Rec8-like protein C-terminal eukaryotic" evidence="7">
    <location>
        <begin position="550"/>
        <end position="597"/>
    </location>
</feature>